<feature type="transmembrane region" description="Helical" evidence="1">
    <location>
        <begin position="20"/>
        <end position="43"/>
    </location>
</feature>
<proteinExistence type="predicted"/>
<name>A0A8S5S0F9_9CAUD</name>
<evidence type="ECO:0000313" key="2">
    <source>
        <dbReference type="EMBL" id="DAF44400.1"/>
    </source>
</evidence>
<reference evidence="2" key="1">
    <citation type="journal article" date="2021" name="Proc. Natl. Acad. Sci. U.S.A.">
        <title>A Catalog of Tens of Thousands of Viruses from Human Metagenomes Reveals Hidden Associations with Chronic Diseases.</title>
        <authorList>
            <person name="Tisza M.J."/>
            <person name="Buck C.B."/>
        </authorList>
    </citation>
    <scope>NUCLEOTIDE SEQUENCE</scope>
    <source>
        <strain evidence="2">Ct8Lf7</strain>
    </source>
</reference>
<sequence>MLTTTLIKEFSSMTEVLEAMYILMNGFVVIITTQAFGIQFHIITLGD</sequence>
<keyword evidence="1" id="KW-0812">Transmembrane</keyword>
<protein>
    <submittedName>
        <fullName evidence="2">Uncharacterized protein</fullName>
    </submittedName>
</protein>
<evidence type="ECO:0000256" key="1">
    <source>
        <dbReference type="SAM" id="Phobius"/>
    </source>
</evidence>
<organism evidence="2">
    <name type="scientific">Podoviridae sp. ct8Lf7</name>
    <dbReference type="NCBI Taxonomy" id="2827723"/>
    <lineage>
        <taxon>Viruses</taxon>
        <taxon>Duplodnaviria</taxon>
        <taxon>Heunggongvirae</taxon>
        <taxon>Uroviricota</taxon>
        <taxon>Caudoviricetes</taxon>
    </lineage>
</organism>
<keyword evidence="1" id="KW-1133">Transmembrane helix</keyword>
<dbReference type="EMBL" id="BK032511">
    <property type="protein sequence ID" value="DAF44400.1"/>
    <property type="molecule type" value="Genomic_DNA"/>
</dbReference>
<keyword evidence="1" id="KW-0472">Membrane</keyword>
<accession>A0A8S5S0F9</accession>